<dbReference type="PANTHER" id="PTHR14894:SF0">
    <property type="entry name" value="CDK5 REGULATORY SUBUNIT-ASSOCIATED PROTEIN 3"/>
    <property type="match status" value="1"/>
</dbReference>
<evidence type="ECO:0000313" key="3">
    <source>
        <dbReference type="Proteomes" id="UP001217089"/>
    </source>
</evidence>
<sequence>MESNVENLPIDIHYNKLLETEIMMDIDLMKPKHRDWMEIIKLYEKDGNYLAETAQMLTRNVNYEISALKKQIAKCQQTQKDCDRKETEYAAKAAELHKKYDSTCKQMGIEGKKIKSELAALLSDLPDIFSKIAKSTGSLQEAVTFYGNFVNFIMKR</sequence>
<comment type="similarity">
    <text evidence="1">Belongs to the CDK5RAP3 family.</text>
</comment>
<dbReference type="Proteomes" id="UP001217089">
    <property type="component" value="Unassembled WGS sequence"/>
</dbReference>
<evidence type="ECO:0000256" key="1">
    <source>
        <dbReference type="ARBA" id="ARBA00007478"/>
    </source>
</evidence>
<gene>
    <name evidence="2" type="ORF">KUTeg_015283</name>
</gene>
<proteinExistence type="inferred from homology"/>
<dbReference type="PANTHER" id="PTHR14894">
    <property type="entry name" value="CDK5 REGULATORY SUBUNIT-ASSOCIATED PROTEIN 3"/>
    <property type="match status" value="1"/>
</dbReference>
<reference evidence="2 3" key="1">
    <citation type="submission" date="2022-12" db="EMBL/GenBank/DDBJ databases">
        <title>Chromosome-level genome of Tegillarca granosa.</title>
        <authorList>
            <person name="Kim J."/>
        </authorList>
    </citation>
    <scope>NUCLEOTIDE SEQUENCE [LARGE SCALE GENOMIC DNA]</scope>
    <source>
        <strain evidence="2">Teg-2019</strain>
        <tissue evidence="2">Adductor muscle</tissue>
    </source>
</reference>
<dbReference type="Pfam" id="PF05600">
    <property type="entry name" value="CDK5RAP3"/>
    <property type="match status" value="1"/>
</dbReference>
<accession>A0ABQ9EQC6</accession>
<evidence type="ECO:0000313" key="2">
    <source>
        <dbReference type="EMBL" id="KAJ8307199.1"/>
    </source>
</evidence>
<name>A0ABQ9EQC6_TEGGR</name>
<dbReference type="EMBL" id="JARBDR010000793">
    <property type="protein sequence ID" value="KAJ8307199.1"/>
    <property type="molecule type" value="Genomic_DNA"/>
</dbReference>
<organism evidence="2 3">
    <name type="scientific">Tegillarca granosa</name>
    <name type="common">Malaysian cockle</name>
    <name type="synonym">Anadara granosa</name>
    <dbReference type="NCBI Taxonomy" id="220873"/>
    <lineage>
        <taxon>Eukaryota</taxon>
        <taxon>Metazoa</taxon>
        <taxon>Spiralia</taxon>
        <taxon>Lophotrochozoa</taxon>
        <taxon>Mollusca</taxon>
        <taxon>Bivalvia</taxon>
        <taxon>Autobranchia</taxon>
        <taxon>Pteriomorphia</taxon>
        <taxon>Arcoida</taxon>
        <taxon>Arcoidea</taxon>
        <taxon>Arcidae</taxon>
        <taxon>Tegillarca</taxon>
    </lineage>
</organism>
<dbReference type="InterPro" id="IPR008491">
    <property type="entry name" value="CDK5RAP3"/>
</dbReference>
<keyword evidence="3" id="KW-1185">Reference proteome</keyword>
<comment type="caution">
    <text evidence="2">The sequence shown here is derived from an EMBL/GenBank/DDBJ whole genome shotgun (WGS) entry which is preliminary data.</text>
</comment>
<protein>
    <submittedName>
        <fullName evidence="2">Uncharacterized protein</fullName>
    </submittedName>
</protein>